<comment type="caution">
    <text evidence="2">The sequence shown here is derived from an EMBL/GenBank/DDBJ whole genome shotgun (WGS) entry which is preliminary data.</text>
</comment>
<evidence type="ECO:0000256" key="1">
    <source>
        <dbReference type="SAM" id="MobiDB-lite"/>
    </source>
</evidence>
<sequence length="59" mass="6629">MISGEFKAGVATNGRPRTTTTTTRRPVQLEPVPDLCPRCVRDAHRDNRTADCNDCEENR</sequence>
<evidence type="ECO:0000313" key="3">
    <source>
        <dbReference type="Proteomes" id="UP000608890"/>
    </source>
</evidence>
<gene>
    <name evidence="2" type="ORF">GCM10011608_10570</name>
</gene>
<name>A0A917TMC0_9ACTN</name>
<dbReference type="EMBL" id="BMNB01000003">
    <property type="protein sequence ID" value="GGM27633.1"/>
    <property type="molecule type" value="Genomic_DNA"/>
</dbReference>
<feature type="region of interest" description="Disordered" evidence="1">
    <location>
        <begin position="1"/>
        <end position="29"/>
    </location>
</feature>
<accession>A0A917TMC0</accession>
<dbReference type="RefSeq" id="WP_189041098.1">
    <property type="nucleotide sequence ID" value="NZ_BMNB01000003.1"/>
</dbReference>
<dbReference type="Proteomes" id="UP000608890">
    <property type="component" value="Unassembled WGS sequence"/>
</dbReference>
<reference evidence="2" key="2">
    <citation type="submission" date="2020-09" db="EMBL/GenBank/DDBJ databases">
        <authorList>
            <person name="Sun Q."/>
            <person name="Zhou Y."/>
        </authorList>
    </citation>
    <scope>NUCLEOTIDE SEQUENCE</scope>
    <source>
        <strain evidence="2">CGMCC 4.7312</strain>
    </source>
</reference>
<evidence type="ECO:0000313" key="2">
    <source>
        <dbReference type="EMBL" id="GGM27633.1"/>
    </source>
</evidence>
<feature type="compositionally biased region" description="Low complexity" evidence="1">
    <location>
        <begin position="15"/>
        <end position="26"/>
    </location>
</feature>
<protein>
    <submittedName>
        <fullName evidence="2">Uncharacterized protein</fullName>
    </submittedName>
</protein>
<dbReference type="AlphaFoldDB" id="A0A917TMC0"/>
<proteinExistence type="predicted"/>
<reference evidence="2" key="1">
    <citation type="journal article" date="2014" name="Int. J. Syst. Evol. Microbiol.">
        <title>Complete genome sequence of Corynebacterium casei LMG S-19264T (=DSM 44701T), isolated from a smear-ripened cheese.</title>
        <authorList>
            <consortium name="US DOE Joint Genome Institute (JGI-PGF)"/>
            <person name="Walter F."/>
            <person name="Albersmeier A."/>
            <person name="Kalinowski J."/>
            <person name="Ruckert C."/>
        </authorList>
    </citation>
    <scope>NUCLEOTIDE SEQUENCE</scope>
    <source>
        <strain evidence="2">CGMCC 4.7312</strain>
    </source>
</reference>
<keyword evidence="3" id="KW-1185">Reference proteome</keyword>
<organism evidence="2 3">
    <name type="scientific">Micromonospora sonchi</name>
    <dbReference type="NCBI Taxonomy" id="1763543"/>
    <lineage>
        <taxon>Bacteria</taxon>
        <taxon>Bacillati</taxon>
        <taxon>Actinomycetota</taxon>
        <taxon>Actinomycetes</taxon>
        <taxon>Micromonosporales</taxon>
        <taxon>Micromonosporaceae</taxon>
        <taxon>Micromonospora</taxon>
    </lineage>
</organism>